<comment type="caution">
    <text evidence="1">The sequence shown here is derived from an EMBL/GenBank/DDBJ whole genome shotgun (WGS) entry which is preliminary data.</text>
</comment>
<reference evidence="1" key="1">
    <citation type="submission" date="2019-10" db="EMBL/GenBank/DDBJ databases">
        <authorList>
            <consortium name="DOE Joint Genome Institute"/>
            <person name="Kuo A."/>
            <person name="Miyauchi S."/>
            <person name="Kiss E."/>
            <person name="Drula E."/>
            <person name="Kohler A."/>
            <person name="Sanchez-Garcia M."/>
            <person name="Andreopoulos B."/>
            <person name="Barry K.W."/>
            <person name="Bonito G."/>
            <person name="Buee M."/>
            <person name="Carver A."/>
            <person name="Chen C."/>
            <person name="Cichocki N."/>
            <person name="Clum A."/>
            <person name="Culley D."/>
            <person name="Crous P.W."/>
            <person name="Fauchery L."/>
            <person name="Girlanda M."/>
            <person name="Hayes R."/>
            <person name="Keri Z."/>
            <person name="Labutti K."/>
            <person name="Lipzen A."/>
            <person name="Lombard V."/>
            <person name="Magnuson J."/>
            <person name="Maillard F."/>
            <person name="Morin E."/>
            <person name="Murat C."/>
            <person name="Nolan M."/>
            <person name="Ohm R."/>
            <person name="Pangilinan J."/>
            <person name="Pereira M."/>
            <person name="Perotto S."/>
            <person name="Peter M."/>
            <person name="Riley R."/>
            <person name="Sitrit Y."/>
            <person name="Stielow B."/>
            <person name="Szollosi G."/>
            <person name="Zifcakova L."/>
            <person name="Stursova M."/>
            <person name="Spatafora J.W."/>
            <person name="Tedersoo L."/>
            <person name="Vaario L.-M."/>
            <person name="Yamada A."/>
            <person name="Yan M."/>
            <person name="Wang P."/>
            <person name="Xu J."/>
            <person name="Bruns T."/>
            <person name="Baldrian P."/>
            <person name="Vilgalys R."/>
            <person name="Henrissat B."/>
            <person name="Grigoriev I.V."/>
            <person name="Hibbett D."/>
            <person name="Nagy L.G."/>
            <person name="Martin F.M."/>
        </authorList>
    </citation>
    <scope>NUCLEOTIDE SEQUENCE</scope>
    <source>
        <strain evidence="1">P2</strain>
    </source>
</reference>
<evidence type="ECO:0000313" key="1">
    <source>
        <dbReference type="EMBL" id="KAF9645035.1"/>
    </source>
</evidence>
<protein>
    <submittedName>
        <fullName evidence="1">PEBP-like protein</fullName>
    </submittedName>
</protein>
<reference evidence="1" key="2">
    <citation type="journal article" date="2020" name="Nat. Commun.">
        <title>Large-scale genome sequencing of mycorrhizal fungi provides insights into the early evolution of symbiotic traits.</title>
        <authorList>
            <person name="Miyauchi S."/>
            <person name="Kiss E."/>
            <person name="Kuo A."/>
            <person name="Drula E."/>
            <person name="Kohler A."/>
            <person name="Sanchez-Garcia M."/>
            <person name="Morin E."/>
            <person name="Andreopoulos B."/>
            <person name="Barry K.W."/>
            <person name="Bonito G."/>
            <person name="Buee M."/>
            <person name="Carver A."/>
            <person name="Chen C."/>
            <person name="Cichocki N."/>
            <person name="Clum A."/>
            <person name="Culley D."/>
            <person name="Crous P.W."/>
            <person name="Fauchery L."/>
            <person name="Girlanda M."/>
            <person name="Hayes R.D."/>
            <person name="Keri Z."/>
            <person name="LaButti K."/>
            <person name="Lipzen A."/>
            <person name="Lombard V."/>
            <person name="Magnuson J."/>
            <person name="Maillard F."/>
            <person name="Murat C."/>
            <person name="Nolan M."/>
            <person name="Ohm R.A."/>
            <person name="Pangilinan J."/>
            <person name="Pereira M.F."/>
            <person name="Perotto S."/>
            <person name="Peter M."/>
            <person name="Pfister S."/>
            <person name="Riley R."/>
            <person name="Sitrit Y."/>
            <person name="Stielow J.B."/>
            <person name="Szollosi G."/>
            <person name="Zifcakova L."/>
            <person name="Stursova M."/>
            <person name="Spatafora J.W."/>
            <person name="Tedersoo L."/>
            <person name="Vaario L.M."/>
            <person name="Yamada A."/>
            <person name="Yan M."/>
            <person name="Wang P."/>
            <person name="Xu J."/>
            <person name="Bruns T."/>
            <person name="Baldrian P."/>
            <person name="Vilgalys R."/>
            <person name="Dunand C."/>
            <person name="Henrissat B."/>
            <person name="Grigoriev I.V."/>
            <person name="Hibbett D."/>
            <person name="Nagy L.G."/>
            <person name="Martin F.M."/>
        </authorList>
    </citation>
    <scope>NUCLEOTIDE SEQUENCE</scope>
    <source>
        <strain evidence="1">P2</strain>
    </source>
</reference>
<dbReference type="EMBL" id="MU118107">
    <property type="protein sequence ID" value="KAF9645035.1"/>
    <property type="molecule type" value="Genomic_DNA"/>
</dbReference>
<proteinExistence type="predicted"/>
<evidence type="ECO:0000313" key="2">
    <source>
        <dbReference type="Proteomes" id="UP000886501"/>
    </source>
</evidence>
<sequence length="419" mass="48216">MLRLSQRSTLARSAWVRCSSTAQAQSTTSSKSTSSPPPSSDNKKNPLSRSNNWKTRRPHINPERPRQWDRPLAPGVLPALDEALRYIRQDSHALRAEAQYSRSVLREAESSPNPDPELVKGLKEKLAILEVQSEVNRPEVRWNFRNGLSDMTKPVYRHLAEQKWSNDGDLDLLVRRRPFSTHCSRSNPAQMERIHQMNVVPDVLPSLHPSFDLRLTFPEPPPQSVYLRNRLKRQHKQVEPGVFLVSEQTRKQPTLYASVFHEDTRLYTLLMVDPDVPDPENQSFTTYLHWLQPNIPLSCATRSIEILEAHIPYIPPHPQRGTPYHRYILLLLPQPSATELVSVPTLSDADRLYFNVREFTAHHGLDGSIGGGAHMWRQVWDEGVSQIYATVLKREEPRFAVPPKPDRYADIRGIRRYIK</sequence>
<accession>A0ACB6Z5M7</accession>
<name>A0ACB6Z5M7_THEGA</name>
<dbReference type="Proteomes" id="UP000886501">
    <property type="component" value="Unassembled WGS sequence"/>
</dbReference>
<organism evidence="1 2">
    <name type="scientific">Thelephora ganbajun</name>
    <name type="common">Ganba fungus</name>
    <dbReference type="NCBI Taxonomy" id="370292"/>
    <lineage>
        <taxon>Eukaryota</taxon>
        <taxon>Fungi</taxon>
        <taxon>Dikarya</taxon>
        <taxon>Basidiomycota</taxon>
        <taxon>Agaricomycotina</taxon>
        <taxon>Agaricomycetes</taxon>
        <taxon>Thelephorales</taxon>
        <taxon>Thelephoraceae</taxon>
        <taxon>Thelephora</taxon>
    </lineage>
</organism>
<keyword evidence="2" id="KW-1185">Reference proteome</keyword>
<gene>
    <name evidence="1" type="ORF">BDM02DRAFT_720650</name>
</gene>